<organism evidence="7 8">
    <name type="scientific">Rosistilla ulvae</name>
    <dbReference type="NCBI Taxonomy" id="1930277"/>
    <lineage>
        <taxon>Bacteria</taxon>
        <taxon>Pseudomonadati</taxon>
        <taxon>Planctomycetota</taxon>
        <taxon>Planctomycetia</taxon>
        <taxon>Pirellulales</taxon>
        <taxon>Pirellulaceae</taxon>
        <taxon>Rosistilla</taxon>
    </lineage>
</organism>
<dbReference type="GO" id="GO:0046872">
    <property type="term" value="F:metal ion binding"/>
    <property type="evidence" value="ECO:0007669"/>
    <property type="project" value="UniProtKB-UniRule"/>
</dbReference>
<feature type="domain" description="MoaB/Mog" evidence="6">
    <location>
        <begin position="181"/>
        <end position="321"/>
    </location>
</feature>
<dbReference type="InterPro" id="IPR001453">
    <property type="entry name" value="MoaB/Mog_dom"/>
</dbReference>
<dbReference type="InterPro" id="IPR036135">
    <property type="entry name" value="MoeA_linker/N_sf"/>
</dbReference>
<sequence>MIEKSEKTPDQAIAELAGRIAPVASETISLANASGRILSQPIHADRDSPAADVSAMDGYAIRLTDLGRNEPLPVLGESVPGHPTPDVQPGHVMRVFTGGIVPQDYDLVVKREETQESPDSIRLLPATANCRKGENIRRQGENASQGSAILQAGTTLHAGAIAAATNFGASQVDVARVLQITILVTGDELHDVDAEVQPWQLRDSNGPTLNALLSGKNWLHVRCVDRVVDNQQGLAERLAAAIEDSDAVILTGGVSMGDYDFVPDAIGQNDGEVIFHRLPIRPGKPILGAVTAAGKPIIGLPGNPVSAAVGCRRFVLPLLSRQAGKRDWLPPAPRVMLDDPGTRTLPLHWFRLVQINEQGSVNLVPSKGSGDLVSMAASDGFTEQPPNSTGSGPWPFWRWQD</sequence>
<dbReference type="SUPFAM" id="SSF53218">
    <property type="entry name" value="Molybdenum cofactor biosynthesis proteins"/>
    <property type="match status" value="1"/>
</dbReference>
<comment type="pathway">
    <text evidence="4">Cofactor biosynthesis; molybdopterin biosynthesis.</text>
</comment>
<comment type="catalytic activity">
    <reaction evidence="3">
        <text>adenylyl-molybdopterin + molybdate = Mo-molybdopterin + AMP + H(+)</text>
        <dbReference type="Rhea" id="RHEA:35047"/>
        <dbReference type="ChEBI" id="CHEBI:15378"/>
        <dbReference type="ChEBI" id="CHEBI:36264"/>
        <dbReference type="ChEBI" id="CHEBI:62727"/>
        <dbReference type="ChEBI" id="CHEBI:71302"/>
        <dbReference type="ChEBI" id="CHEBI:456215"/>
        <dbReference type="EC" id="2.10.1.1"/>
    </reaction>
</comment>
<keyword evidence="4" id="KW-0500">Molybdenum</keyword>
<dbReference type="SMART" id="SM00852">
    <property type="entry name" value="MoCF_biosynth"/>
    <property type="match status" value="1"/>
</dbReference>
<dbReference type="AlphaFoldDB" id="A0A517LTK2"/>
<dbReference type="RefSeq" id="WP_145341434.1">
    <property type="nucleotide sequence ID" value="NZ_CP036261.1"/>
</dbReference>
<gene>
    <name evidence="7" type="primary">moeA</name>
    <name evidence="7" type="ORF">EC9_01040</name>
</gene>
<dbReference type="SUPFAM" id="SSF63882">
    <property type="entry name" value="MoeA N-terminal region -like"/>
    <property type="match status" value="1"/>
</dbReference>
<evidence type="ECO:0000256" key="1">
    <source>
        <dbReference type="ARBA" id="ARBA00002901"/>
    </source>
</evidence>
<dbReference type="Gene3D" id="3.90.105.10">
    <property type="entry name" value="Molybdopterin biosynthesis moea protein, domain 2"/>
    <property type="match status" value="1"/>
</dbReference>
<dbReference type="InterPro" id="IPR005110">
    <property type="entry name" value="MoeA_linker/N"/>
</dbReference>
<dbReference type="PANTHER" id="PTHR10192:SF5">
    <property type="entry name" value="GEPHYRIN"/>
    <property type="match status" value="1"/>
</dbReference>
<dbReference type="Proteomes" id="UP000319557">
    <property type="component" value="Chromosome"/>
</dbReference>
<keyword evidence="4 7" id="KW-0808">Transferase</keyword>
<evidence type="ECO:0000256" key="2">
    <source>
        <dbReference type="ARBA" id="ARBA00010763"/>
    </source>
</evidence>
<dbReference type="EMBL" id="CP036261">
    <property type="protein sequence ID" value="QDS85946.1"/>
    <property type="molecule type" value="Genomic_DNA"/>
</dbReference>
<evidence type="ECO:0000256" key="3">
    <source>
        <dbReference type="ARBA" id="ARBA00047317"/>
    </source>
</evidence>
<protein>
    <recommendedName>
        <fullName evidence="4">Molybdopterin molybdenumtransferase</fullName>
        <ecNumber evidence="4">2.10.1.1</ecNumber>
    </recommendedName>
</protein>
<dbReference type="EC" id="2.10.1.1" evidence="4"/>
<dbReference type="Gene3D" id="2.40.340.10">
    <property type="entry name" value="MoeA, C-terminal, domain IV"/>
    <property type="match status" value="1"/>
</dbReference>
<dbReference type="Gene3D" id="2.170.190.11">
    <property type="entry name" value="Molybdopterin biosynthesis moea protein, domain 3"/>
    <property type="match status" value="1"/>
</dbReference>
<comment type="function">
    <text evidence="1 4">Catalyzes the insertion of molybdate into adenylated molybdopterin with the concomitant release of AMP.</text>
</comment>
<proteinExistence type="inferred from homology"/>
<dbReference type="UniPathway" id="UPA00344"/>
<dbReference type="Pfam" id="PF03453">
    <property type="entry name" value="MoeA_N"/>
    <property type="match status" value="1"/>
</dbReference>
<comment type="similarity">
    <text evidence="2 4">Belongs to the MoeA family.</text>
</comment>
<dbReference type="InterPro" id="IPR036425">
    <property type="entry name" value="MoaB/Mog-like_dom_sf"/>
</dbReference>
<dbReference type="SUPFAM" id="SSF63867">
    <property type="entry name" value="MoeA C-terminal domain-like"/>
    <property type="match status" value="1"/>
</dbReference>
<dbReference type="InterPro" id="IPR036688">
    <property type="entry name" value="MoeA_C_domain_IV_sf"/>
</dbReference>
<keyword evidence="4" id="KW-0501">Molybdenum cofactor biosynthesis</keyword>
<feature type="region of interest" description="Disordered" evidence="5">
    <location>
        <begin position="380"/>
        <end position="401"/>
    </location>
</feature>
<evidence type="ECO:0000256" key="5">
    <source>
        <dbReference type="SAM" id="MobiDB-lite"/>
    </source>
</evidence>
<keyword evidence="8" id="KW-1185">Reference proteome</keyword>
<dbReference type="GO" id="GO:0006777">
    <property type="term" value="P:Mo-molybdopterin cofactor biosynthetic process"/>
    <property type="evidence" value="ECO:0007669"/>
    <property type="project" value="UniProtKB-UniRule"/>
</dbReference>
<dbReference type="Pfam" id="PF00994">
    <property type="entry name" value="MoCF_biosynth"/>
    <property type="match status" value="1"/>
</dbReference>
<name>A0A517LTK2_9BACT</name>
<dbReference type="GO" id="GO:0061599">
    <property type="term" value="F:molybdopterin molybdotransferase activity"/>
    <property type="evidence" value="ECO:0007669"/>
    <property type="project" value="UniProtKB-UniRule"/>
</dbReference>
<evidence type="ECO:0000313" key="8">
    <source>
        <dbReference type="Proteomes" id="UP000319557"/>
    </source>
</evidence>
<dbReference type="CDD" id="cd00887">
    <property type="entry name" value="MoeA"/>
    <property type="match status" value="1"/>
</dbReference>
<dbReference type="InterPro" id="IPR038987">
    <property type="entry name" value="MoeA-like"/>
</dbReference>
<dbReference type="KEGG" id="ruv:EC9_01040"/>
<dbReference type="Gene3D" id="3.40.980.10">
    <property type="entry name" value="MoaB/Mog-like domain"/>
    <property type="match status" value="1"/>
</dbReference>
<reference evidence="7 8" key="1">
    <citation type="submission" date="2019-02" db="EMBL/GenBank/DDBJ databases">
        <title>Deep-cultivation of Planctomycetes and their phenomic and genomic characterization uncovers novel biology.</title>
        <authorList>
            <person name="Wiegand S."/>
            <person name="Jogler M."/>
            <person name="Boedeker C."/>
            <person name="Pinto D."/>
            <person name="Vollmers J."/>
            <person name="Rivas-Marin E."/>
            <person name="Kohn T."/>
            <person name="Peeters S.H."/>
            <person name="Heuer A."/>
            <person name="Rast P."/>
            <person name="Oberbeckmann S."/>
            <person name="Bunk B."/>
            <person name="Jeske O."/>
            <person name="Meyerdierks A."/>
            <person name="Storesund J.E."/>
            <person name="Kallscheuer N."/>
            <person name="Luecker S."/>
            <person name="Lage O.M."/>
            <person name="Pohl T."/>
            <person name="Merkel B.J."/>
            <person name="Hornburger P."/>
            <person name="Mueller R.-W."/>
            <person name="Bruemmer F."/>
            <person name="Labrenz M."/>
            <person name="Spormann A.M."/>
            <person name="Op den Camp H."/>
            <person name="Overmann J."/>
            <person name="Amann R."/>
            <person name="Jetten M.S.M."/>
            <person name="Mascher T."/>
            <person name="Medema M.H."/>
            <person name="Devos D.P."/>
            <person name="Kaster A.-K."/>
            <person name="Ovreas L."/>
            <person name="Rohde M."/>
            <person name="Galperin M.Y."/>
            <person name="Jogler C."/>
        </authorList>
    </citation>
    <scope>NUCLEOTIDE SEQUENCE [LARGE SCALE GENOMIC DNA]</scope>
    <source>
        <strain evidence="7 8">EC9</strain>
    </source>
</reference>
<evidence type="ECO:0000313" key="7">
    <source>
        <dbReference type="EMBL" id="QDS85946.1"/>
    </source>
</evidence>
<evidence type="ECO:0000256" key="4">
    <source>
        <dbReference type="RuleBase" id="RU365090"/>
    </source>
</evidence>
<dbReference type="OrthoDB" id="9804758at2"/>
<evidence type="ECO:0000259" key="6">
    <source>
        <dbReference type="SMART" id="SM00852"/>
    </source>
</evidence>
<accession>A0A517LTK2</accession>
<keyword evidence="4" id="KW-0479">Metal-binding</keyword>
<dbReference type="GO" id="GO:0005829">
    <property type="term" value="C:cytosol"/>
    <property type="evidence" value="ECO:0007669"/>
    <property type="project" value="TreeGrafter"/>
</dbReference>
<keyword evidence="4" id="KW-0460">Magnesium</keyword>
<comment type="cofactor">
    <cofactor evidence="4">
        <name>Mg(2+)</name>
        <dbReference type="ChEBI" id="CHEBI:18420"/>
    </cofactor>
</comment>
<dbReference type="PANTHER" id="PTHR10192">
    <property type="entry name" value="MOLYBDOPTERIN BIOSYNTHESIS PROTEIN"/>
    <property type="match status" value="1"/>
</dbReference>